<dbReference type="InterPro" id="IPR004107">
    <property type="entry name" value="Integrase_SAM-like_N"/>
</dbReference>
<keyword evidence="1" id="KW-0229">DNA integration</keyword>
<accession>A0A1E5L6V2</accession>
<keyword evidence="2 4" id="KW-0238">DNA-binding</keyword>
<dbReference type="AlphaFoldDB" id="A0A1E5L6V2"/>
<dbReference type="Pfam" id="PF00589">
    <property type="entry name" value="Phage_integrase"/>
    <property type="match status" value="1"/>
</dbReference>
<feature type="domain" description="Tyr recombinase" evidence="5">
    <location>
        <begin position="113"/>
        <end position="295"/>
    </location>
</feature>
<dbReference type="GO" id="GO:0006310">
    <property type="term" value="P:DNA recombination"/>
    <property type="evidence" value="ECO:0007669"/>
    <property type="project" value="UniProtKB-KW"/>
</dbReference>
<feature type="domain" description="Core-binding (CB)" evidence="6">
    <location>
        <begin position="7"/>
        <end position="92"/>
    </location>
</feature>
<dbReference type="InterPro" id="IPR002104">
    <property type="entry name" value="Integrase_catalytic"/>
</dbReference>
<evidence type="ECO:0000256" key="1">
    <source>
        <dbReference type="ARBA" id="ARBA00022908"/>
    </source>
</evidence>
<dbReference type="GO" id="GO:0015074">
    <property type="term" value="P:DNA integration"/>
    <property type="evidence" value="ECO:0007669"/>
    <property type="project" value="UniProtKB-KW"/>
</dbReference>
<dbReference type="STRING" id="1390249.BHU72_02545"/>
<dbReference type="Gene3D" id="1.10.443.10">
    <property type="entry name" value="Intergrase catalytic core"/>
    <property type="match status" value="1"/>
</dbReference>
<reference evidence="7 8" key="1">
    <citation type="submission" date="2016-09" db="EMBL/GenBank/DDBJ databases">
        <title>Desulfuribacillus arsenicus sp. nov., an obligately anaerobic, dissimilatory arsenic- and antimonate-reducing bacterium isolated from anoxic sediments.</title>
        <authorList>
            <person name="Abin C.A."/>
            <person name="Hollibaugh J.T."/>
        </authorList>
    </citation>
    <scope>NUCLEOTIDE SEQUENCE [LARGE SCALE GENOMIC DNA]</scope>
    <source>
        <strain evidence="7 8">MLFW-2</strain>
    </source>
</reference>
<dbReference type="SUPFAM" id="SSF56349">
    <property type="entry name" value="DNA breaking-rejoining enzymes"/>
    <property type="match status" value="1"/>
</dbReference>
<dbReference type="NCBIfam" id="NF001399">
    <property type="entry name" value="PRK00283.1"/>
    <property type="match status" value="1"/>
</dbReference>
<dbReference type="GO" id="GO:0003677">
    <property type="term" value="F:DNA binding"/>
    <property type="evidence" value="ECO:0007669"/>
    <property type="project" value="UniProtKB-UniRule"/>
</dbReference>
<dbReference type="PANTHER" id="PTHR30349">
    <property type="entry name" value="PHAGE INTEGRASE-RELATED"/>
    <property type="match status" value="1"/>
</dbReference>
<gene>
    <name evidence="7" type="ORF">BHU72_02545</name>
</gene>
<dbReference type="Proteomes" id="UP000095255">
    <property type="component" value="Unassembled WGS sequence"/>
</dbReference>
<dbReference type="CDD" id="cd00798">
    <property type="entry name" value="INT_XerDC_C"/>
    <property type="match status" value="1"/>
</dbReference>
<comment type="caution">
    <text evidence="7">The sequence shown here is derived from an EMBL/GenBank/DDBJ whole genome shotgun (WGS) entry which is preliminary data.</text>
</comment>
<dbReference type="InterPro" id="IPR050090">
    <property type="entry name" value="Tyrosine_recombinase_XerCD"/>
</dbReference>
<dbReference type="InterPro" id="IPR010998">
    <property type="entry name" value="Integrase_recombinase_N"/>
</dbReference>
<organism evidence="7 8">
    <name type="scientific">Desulfuribacillus stibiiarsenatis</name>
    <dbReference type="NCBI Taxonomy" id="1390249"/>
    <lineage>
        <taxon>Bacteria</taxon>
        <taxon>Bacillati</taxon>
        <taxon>Bacillota</taxon>
        <taxon>Desulfuribacillia</taxon>
        <taxon>Desulfuribacillales</taxon>
        <taxon>Desulfuribacillaceae</taxon>
        <taxon>Desulfuribacillus</taxon>
    </lineage>
</organism>
<proteinExistence type="predicted"/>
<sequence>MNTYCTIELEKCVEDFFEYLTQERNLAKNTLDSYSRDIKQYILFVNTNGMSSQWHGKRAVYDYLKLLQKMGRAAATVNRNLVSLRAMFQYLLRKQIVEQDPTLDFESTKVEKKQTSALTIEEINEILVKPDMSTSMGVRDKAMLELLYATGLKVSELVALNIFDINITSGYIYCRSTGKERIIPMGKNATLAQEQYLQERRRHFLRSDEEQAFFLNNHGQRLSRQGFWKILKKYSDIADISKEITPHSLRQSFATHLIESGADLHAVKEMLGHSDIASTQVYKHHVKLKLKEVYSSHHPRA</sequence>
<dbReference type="Pfam" id="PF02899">
    <property type="entry name" value="Phage_int_SAM_1"/>
    <property type="match status" value="1"/>
</dbReference>
<evidence type="ECO:0000259" key="6">
    <source>
        <dbReference type="PROSITE" id="PS51900"/>
    </source>
</evidence>
<keyword evidence="3" id="KW-0233">DNA recombination</keyword>
<keyword evidence="8" id="KW-1185">Reference proteome</keyword>
<evidence type="ECO:0000313" key="7">
    <source>
        <dbReference type="EMBL" id="OEH85693.1"/>
    </source>
</evidence>
<dbReference type="InterPro" id="IPR013762">
    <property type="entry name" value="Integrase-like_cat_sf"/>
</dbReference>
<dbReference type="InterPro" id="IPR011010">
    <property type="entry name" value="DNA_brk_join_enz"/>
</dbReference>
<dbReference type="PROSITE" id="PS51900">
    <property type="entry name" value="CB"/>
    <property type="match status" value="1"/>
</dbReference>
<evidence type="ECO:0000259" key="5">
    <source>
        <dbReference type="PROSITE" id="PS51898"/>
    </source>
</evidence>
<dbReference type="PROSITE" id="PS51898">
    <property type="entry name" value="TYR_RECOMBINASE"/>
    <property type="match status" value="1"/>
</dbReference>
<dbReference type="Gene3D" id="1.10.150.130">
    <property type="match status" value="1"/>
</dbReference>
<evidence type="ECO:0000313" key="8">
    <source>
        <dbReference type="Proteomes" id="UP000095255"/>
    </source>
</evidence>
<dbReference type="EMBL" id="MJAT01000012">
    <property type="protein sequence ID" value="OEH85693.1"/>
    <property type="molecule type" value="Genomic_DNA"/>
</dbReference>
<evidence type="ECO:0000256" key="3">
    <source>
        <dbReference type="ARBA" id="ARBA00023172"/>
    </source>
</evidence>
<evidence type="ECO:0000256" key="4">
    <source>
        <dbReference type="PROSITE-ProRule" id="PRU01248"/>
    </source>
</evidence>
<name>A0A1E5L6V2_9FIRM</name>
<evidence type="ECO:0000256" key="2">
    <source>
        <dbReference type="ARBA" id="ARBA00023125"/>
    </source>
</evidence>
<dbReference type="InterPro" id="IPR044068">
    <property type="entry name" value="CB"/>
</dbReference>
<dbReference type="PANTHER" id="PTHR30349:SF81">
    <property type="entry name" value="TYROSINE RECOMBINASE XERC"/>
    <property type="match status" value="1"/>
</dbReference>
<dbReference type="OrthoDB" id="9801717at2"/>
<protein>
    <submittedName>
        <fullName evidence="7">Site-specific tyrosine recombinase XerD</fullName>
    </submittedName>
</protein>
<dbReference type="RefSeq" id="WP_069701777.1">
    <property type="nucleotide sequence ID" value="NZ_MJAT01000012.1"/>
</dbReference>